<evidence type="ECO:0000313" key="4">
    <source>
        <dbReference type="Proteomes" id="UP000327085"/>
    </source>
</evidence>
<dbReference type="Proteomes" id="UP001054821">
    <property type="component" value="Chromosome 8"/>
</dbReference>
<organism evidence="3 4">
    <name type="scientific">Prunus dulcis</name>
    <name type="common">Almond</name>
    <name type="synonym">Amygdalus dulcis</name>
    <dbReference type="NCBI Taxonomy" id="3755"/>
    <lineage>
        <taxon>Eukaryota</taxon>
        <taxon>Viridiplantae</taxon>
        <taxon>Streptophyta</taxon>
        <taxon>Embryophyta</taxon>
        <taxon>Tracheophyta</taxon>
        <taxon>Spermatophyta</taxon>
        <taxon>Magnoliopsida</taxon>
        <taxon>eudicotyledons</taxon>
        <taxon>Gunneridae</taxon>
        <taxon>Pentapetalae</taxon>
        <taxon>rosids</taxon>
        <taxon>fabids</taxon>
        <taxon>Rosales</taxon>
        <taxon>Rosaceae</taxon>
        <taxon>Amygdaloideae</taxon>
        <taxon>Amygdaleae</taxon>
        <taxon>Prunus</taxon>
    </lineage>
</organism>
<reference evidence="3" key="1">
    <citation type="submission" date="2019-07" db="EMBL/GenBank/DDBJ databases">
        <authorList>
            <person name="Alioto T."/>
            <person name="Alioto T."/>
            <person name="Gomez Garrido J."/>
        </authorList>
    </citation>
    <scope>NUCLEOTIDE SEQUENCE</scope>
</reference>
<dbReference type="InParanoid" id="A0A5E4EGC7"/>
<accession>A0A5E4EGC7</accession>
<dbReference type="AlphaFoldDB" id="A0A5E4EGC7"/>
<reference evidence="2 5" key="3">
    <citation type="journal article" date="2022" name="G3 (Bethesda)">
        <title>Whole-genome sequence and methylome profiling of the almond [Prunus dulcis (Mill.) D.A. Webb] cultivar 'Nonpareil'.</title>
        <authorList>
            <person name="D'Amico-Willman K.M."/>
            <person name="Ouma W.Z."/>
            <person name="Meulia T."/>
            <person name="Sideli G.M."/>
            <person name="Gradziel T.M."/>
            <person name="Fresnedo-Ramirez J."/>
        </authorList>
    </citation>
    <scope>NUCLEOTIDE SEQUENCE [LARGE SCALE GENOMIC DNA]</scope>
    <source>
        <strain evidence="2">Clone GOH B32 T37-40</strain>
    </source>
</reference>
<feature type="region of interest" description="Disordered" evidence="1">
    <location>
        <begin position="57"/>
        <end position="76"/>
    </location>
</feature>
<dbReference type="Gramene" id="VVA14010">
    <property type="protein sequence ID" value="VVA14010"/>
    <property type="gene ID" value="Prudul26B006419"/>
</dbReference>
<evidence type="ECO:0000313" key="5">
    <source>
        <dbReference type="Proteomes" id="UP001054821"/>
    </source>
</evidence>
<dbReference type="Proteomes" id="UP000327085">
    <property type="component" value="Chromosome 8"/>
</dbReference>
<evidence type="ECO:0000256" key="1">
    <source>
        <dbReference type="SAM" id="MobiDB-lite"/>
    </source>
</evidence>
<gene>
    <name evidence="3" type="ORF">ALMOND_2B006419</name>
    <name evidence="2" type="ORF">L3X38_045182</name>
</gene>
<keyword evidence="5" id="KW-1185">Reference proteome</keyword>
<evidence type="ECO:0000313" key="3">
    <source>
        <dbReference type="EMBL" id="VVA14010.1"/>
    </source>
</evidence>
<dbReference type="EMBL" id="JAJFAZ020000008">
    <property type="protein sequence ID" value="KAI5316006.1"/>
    <property type="molecule type" value="Genomic_DNA"/>
</dbReference>
<dbReference type="EMBL" id="CABIKO010000009">
    <property type="protein sequence ID" value="VVA14010.1"/>
    <property type="molecule type" value="Genomic_DNA"/>
</dbReference>
<evidence type="ECO:0000313" key="2">
    <source>
        <dbReference type="EMBL" id="KAI5316006.1"/>
    </source>
</evidence>
<reference evidence="4" key="2">
    <citation type="journal article" date="2020" name="Plant J.">
        <title>Transposons played a major role in the diversification between the closely related almond and peach genomes: results from the almond genome sequence.</title>
        <authorList>
            <person name="Alioto T."/>
            <person name="Alexiou K.G."/>
            <person name="Bardil A."/>
            <person name="Barteri F."/>
            <person name="Castanera R."/>
            <person name="Cruz F."/>
            <person name="Dhingra A."/>
            <person name="Duval H."/>
            <person name="Fernandez I Marti A."/>
            <person name="Frias L."/>
            <person name="Galan B."/>
            <person name="Garcia J.L."/>
            <person name="Howad W."/>
            <person name="Gomez-Garrido J."/>
            <person name="Gut M."/>
            <person name="Julca I."/>
            <person name="Morata J."/>
            <person name="Puigdomenech P."/>
            <person name="Ribeca P."/>
            <person name="Rubio Cabetas M.J."/>
            <person name="Vlasova A."/>
            <person name="Wirthensohn M."/>
            <person name="Garcia-Mas J."/>
            <person name="Gabaldon T."/>
            <person name="Casacuberta J.M."/>
            <person name="Arus P."/>
        </authorList>
    </citation>
    <scope>NUCLEOTIDE SEQUENCE [LARGE SCALE GENOMIC DNA]</scope>
    <source>
        <strain evidence="4">cv. Texas</strain>
    </source>
</reference>
<protein>
    <submittedName>
        <fullName evidence="3">PREDICTED: TCM_046981</fullName>
    </submittedName>
</protein>
<name>A0A5E4EGC7_PRUDU</name>
<proteinExistence type="predicted"/>
<sequence length="111" mass="12278">MGMAPPWGRVDERSLSRAEGVPCHVAQKQWGPSLSLWLNQWPTFVKHHIFVPRISSSSSSSVLHGHGSQGNPNNKEQFEASAMDTVFKAHKRAEGTALHRMEMQCDASVLA</sequence>